<organism evidence="3 4">
    <name type="scientific">Romanomermis culicivorax</name>
    <name type="common">Nematode worm</name>
    <dbReference type="NCBI Taxonomy" id="13658"/>
    <lineage>
        <taxon>Eukaryota</taxon>
        <taxon>Metazoa</taxon>
        <taxon>Ecdysozoa</taxon>
        <taxon>Nematoda</taxon>
        <taxon>Enoplea</taxon>
        <taxon>Dorylaimia</taxon>
        <taxon>Mermithida</taxon>
        <taxon>Mermithoidea</taxon>
        <taxon>Mermithidae</taxon>
        <taxon>Romanomermis</taxon>
    </lineage>
</organism>
<feature type="transmembrane region" description="Helical" evidence="1">
    <location>
        <begin position="46"/>
        <end position="66"/>
    </location>
</feature>
<evidence type="ECO:0000313" key="4">
    <source>
        <dbReference type="WBParaSite" id="nRc.2.0.1.t42900-RA"/>
    </source>
</evidence>
<reference evidence="4" key="1">
    <citation type="submission" date="2022-11" db="UniProtKB">
        <authorList>
            <consortium name="WormBaseParasite"/>
        </authorList>
    </citation>
    <scope>IDENTIFICATION</scope>
</reference>
<evidence type="ECO:0000256" key="1">
    <source>
        <dbReference type="SAM" id="Phobius"/>
    </source>
</evidence>
<dbReference type="Gene3D" id="3.30.497.10">
    <property type="entry name" value="Antithrombin, subunit I, domain 2"/>
    <property type="match status" value="1"/>
</dbReference>
<dbReference type="InterPro" id="IPR042178">
    <property type="entry name" value="Serpin_sf_1"/>
</dbReference>
<feature type="domain" description="Serpin" evidence="2">
    <location>
        <begin position="68"/>
        <end position="166"/>
    </location>
</feature>
<dbReference type="SUPFAM" id="SSF56574">
    <property type="entry name" value="Serpins"/>
    <property type="match status" value="1"/>
</dbReference>
<protein>
    <submittedName>
        <fullName evidence="4">Serpin domain-containing protein</fullName>
    </submittedName>
</protein>
<proteinExistence type="predicted"/>
<dbReference type="InterPro" id="IPR036186">
    <property type="entry name" value="Serpin_sf"/>
</dbReference>
<dbReference type="InterPro" id="IPR023796">
    <property type="entry name" value="Serpin_dom"/>
</dbReference>
<keyword evidence="1" id="KW-0472">Membrane</keyword>
<dbReference type="Pfam" id="PF00079">
    <property type="entry name" value="Serpin"/>
    <property type="match status" value="1"/>
</dbReference>
<accession>A0A915KVS5</accession>
<keyword evidence="1" id="KW-0812">Transmembrane</keyword>
<keyword evidence="1" id="KW-1133">Transmembrane helix</keyword>
<evidence type="ECO:0000313" key="3">
    <source>
        <dbReference type="Proteomes" id="UP000887565"/>
    </source>
</evidence>
<dbReference type="AlphaFoldDB" id="A0A915KVS5"/>
<dbReference type="Proteomes" id="UP000887565">
    <property type="component" value="Unplaced"/>
</dbReference>
<name>A0A915KVS5_ROMCU</name>
<evidence type="ECO:0000259" key="2">
    <source>
        <dbReference type="Pfam" id="PF00079"/>
    </source>
</evidence>
<keyword evidence="3" id="KW-1185">Reference proteome</keyword>
<sequence>RKDTTTERYNIIFYLPWVQIHKNCIWTSYDCTRVEPTTSYMEFKPFIFALSILSMAIFGSTMGISFKNNAKFTAHFSELLKRQNDNENFVFSPISIEMLFATMWPGLGGNTSEQIKEHIFHCEDSDHNCVHGYVLSLRKLSRGDSERGIMFKFAPILAVNENIRVKTMQDDMYTLATWLWFSEDS</sequence>
<dbReference type="WBParaSite" id="nRc.2.0.1.t42900-RA">
    <property type="protein sequence ID" value="nRc.2.0.1.t42900-RA"/>
    <property type="gene ID" value="nRc.2.0.1.g42900"/>
</dbReference>